<evidence type="ECO:0000313" key="3">
    <source>
        <dbReference type="EMBL" id="CEM41924.1"/>
    </source>
</evidence>
<keyword evidence="2" id="KW-0732">Signal</keyword>
<feature type="region of interest" description="Disordered" evidence="1">
    <location>
        <begin position="135"/>
        <end position="171"/>
    </location>
</feature>
<gene>
    <name evidence="3" type="ORF">Cvel_26376</name>
</gene>
<protein>
    <submittedName>
        <fullName evidence="3">Uncharacterized protein</fullName>
    </submittedName>
</protein>
<dbReference type="EMBL" id="CDMZ01002339">
    <property type="protein sequence ID" value="CEM41924.1"/>
    <property type="molecule type" value="Genomic_DNA"/>
</dbReference>
<evidence type="ECO:0000256" key="1">
    <source>
        <dbReference type="SAM" id="MobiDB-lite"/>
    </source>
</evidence>
<reference evidence="3" key="1">
    <citation type="submission" date="2014-11" db="EMBL/GenBank/DDBJ databases">
        <authorList>
            <person name="Otto D Thomas"/>
            <person name="Naeem Raeece"/>
        </authorList>
    </citation>
    <scope>NUCLEOTIDE SEQUENCE</scope>
</reference>
<evidence type="ECO:0000256" key="2">
    <source>
        <dbReference type="SAM" id="SignalP"/>
    </source>
</evidence>
<proteinExistence type="predicted"/>
<dbReference type="VEuPathDB" id="CryptoDB:Cvel_26376"/>
<dbReference type="AlphaFoldDB" id="A0A0G4HCY6"/>
<feature type="compositionally biased region" description="Polar residues" evidence="1">
    <location>
        <begin position="144"/>
        <end position="155"/>
    </location>
</feature>
<accession>A0A0G4HCY6</accession>
<sequence>MNRVTGLCAAFLLSSFLPSFVAHAKTLLRRADADVGLDDDYLDTQVNAAISDDNPFSGTYTSQTVVSGQADPISLPLPFYGSQNFNPQVIVQSPMQPPLTRTVMGQPTASGMGVPGASASMGMPGMPYGWNTRTLPAQSGAAPSRSSSATLSTNTPAEEIRISPEPSPPVKKAAVISGDTVTSVSSDVSRKTIVDVKPLSVSTSDGIPDKLEWSFRYCMPYENGRFTGEPTEASNSNSPCWKASKKANTVTMVVSVACPGEYDASKWQTRQPFFLNTVNTRVHGAFTIPLEGDAWELRNHPKSIARTLRKPFHCLNDRGDPEGDAIPLSFKFGGTSTEGAKVLSQLLT</sequence>
<organism evidence="3">
    <name type="scientific">Chromera velia CCMP2878</name>
    <dbReference type="NCBI Taxonomy" id="1169474"/>
    <lineage>
        <taxon>Eukaryota</taxon>
        <taxon>Sar</taxon>
        <taxon>Alveolata</taxon>
        <taxon>Colpodellida</taxon>
        <taxon>Chromeraceae</taxon>
        <taxon>Chromera</taxon>
    </lineage>
</organism>
<feature type="signal peptide" evidence="2">
    <location>
        <begin position="1"/>
        <end position="24"/>
    </location>
</feature>
<name>A0A0G4HCY6_9ALVE</name>
<feature type="chain" id="PRO_5005191681" evidence="2">
    <location>
        <begin position="25"/>
        <end position="348"/>
    </location>
</feature>